<dbReference type="GO" id="GO:0006412">
    <property type="term" value="P:translation"/>
    <property type="evidence" value="ECO:0007669"/>
    <property type="project" value="InterPro"/>
</dbReference>
<evidence type="ECO:0000256" key="1">
    <source>
        <dbReference type="ARBA" id="ARBA00009312"/>
    </source>
</evidence>
<dbReference type="AlphaFoldDB" id="A0A670HZJ1"/>
<sequence>MLSTVSGGHPRRTGEKKHKSVWGCIVDANLSVLNLVIAKKGEEDIPRLTDTTVPRWLGSKRASKIQKLGSLKRIKTAERKTLVWLFLFTLEGDSASHVKS</sequence>
<evidence type="ECO:0000313" key="7">
    <source>
        <dbReference type="Proteomes" id="UP000472272"/>
    </source>
</evidence>
<dbReference type="GeneTree" id="ENSGT00390000009819"/>
<dbReference type="Pfam" id="PF01092">
    <property type="entry name" value="Ribosomal_S6e"/>
    <property type="match status" value="1"/>
</dbReference>
<reference evidence="6 7" key="1">
    <citation type="journal article" date="2019" name="Proc. Natl. Acad. Sci. U.S.A.">
        <title>Regulatory changes in pterin and carotenoid genes underlie balanced color polymorphisms in the wall lizard.</title>
        <authorList>
            <person name="Andrade P."/>
            <person name="Pinho C."/>
            <person name="Perez I de Lanuza G."/>
            <person name="Afonso S."/>
            <person name="Brejcha J."/>
            <person name="Rubin C.J."/>
            <person name="Wallerman O."/>
            <person name="Pereira P."/>
            <person name="Sabatino S.J."/>
            <person name="Bellati A."/>
            <person name="Pellitteri-Rosa D."/>
            <person name="Bosakova Z."/>
            <person name="Bunikis I."/>
            <person name="Carretero M.A."/>
            <person name="Feiner N."/>
            <person name="Marsik P."/>
            <person name="Pauperio F."/>
            <person name="Salvi D."/>
            <person name="Soler L."/>
            <person name="While G.M."/>
            <person name="Uller T."/>
            <person name="Font E."/>
            <person name="Andersson L."/>
            <person name="Carneiro M."/>
        </authorList>
    </citation>
    <scope>NUCLEOTIDE SEQUENCE</scope>
</reference>
<organism evidence="6 7">
    <name type="scientific">Podarcis muralis</name>
    <name type="common">Wall lizard</name>
    <name type="synonym">Lacerta muralis</name>
    <dbReference type="NCBI Taxonomy" id="64176"/>
    <lineage>
        <taxon>Eukaryota</taxon>
        <taxon>Metazoa</taxon>
        <taxon>Chordata</taxon>
        <taxon>Craniata</taxon>
        <taxon>Vertebrata</taxon>
        <taxon>Euteleostomi</taxon>
        <taxon>Lepidosauria</taxon>
        <taxon>Squamata</taxon>
        <taxon>Bifurcata</taxon>
        <taxon>Unidentata</taxon>
        <taxon>Episquamata</taxon>
        <taxon>Laterata</taxon>
        <taxon>Lacertibaenia</taxon>
        <taxon>Lacertidae</taxon>
        <taxon>Podarcis</taxon>
    </lineage>
</organism>
<evidence type="ECO:0000256" key="4">
    <source>
        <dbReference type="ARBA" id="ARBA00035278"/>
    </source>
</evidence>
<dbReference type="PANTHER" id="PTHR11502">
    <property type="entry name" value="40S RIBOSOMAL PROTEIN S6"/>
    <property type="match status" value="1"/>
</dbReference>
<dbReference type="Proteomes" id="UP000472272">
    <property type="component" value="Chromosome 3"/>
</dbReference>
<reference evidence="6" key="3">
    <citation type="submission" date="2025-09" db="UniProtKB">
        <authorList>
            <consortium name="Ensembl"/>
        </authorList>
    </citation>
    <scope>IDENTIFICATION</scope>
</reference>
<evidence type="ECO:0000256" key="5">
    <source>
        <dbReference type="ARBA" id="ARBA00035403"/>
    </source>
</evidence>
<evidence type="ECO:0000256" key="2">
    <source>
        <dbReference type="ARBA" id="ARBA00022980"/>
    </source>
</evidence>
<evidence type="ECO:0000256" key="3">
    <source>
        <dbReference type="ARBA" id="ARBA00023274"/>
    </source>
</evidence>
<comment type="similarity">
    <text evidence="1">Belongs to the eukaryotic ribosomal protein eS6 family.</text>
</comment>
<dbReference type="InterPro" id="IPR001377">
    <property type="entry name" value="Ribosomal_eS6"/>
</dbReference>
<protein>
    <recommendedName>
        <fullName evidence="4">Small ribosomal subunit protein eS6</fullName>
    </recommendedName>
    <alternativeName>
        <fullName evidence="5">40S ribosomal protein S6</fullName>
    </alternativeName>
</protein>
<dbReference type="Ensembl" id="ENSPMRT00000005404.1">
    <property type="protein sequence ID" value="ENSPMRP00000005073.1"/>
    <property type="gene ID" value="ENSPMRG00000003483.1"/>
</dbReference>
<dbReference type="GO" id="GO:1990904">
    <property type="term" value="C:ribonucleoprotein complex"/>
    <property type="evidence" value="ECO:0007669"/>
    <property type="project" value="UniProtKB-KW"/>
</dbReference>
<dbReference type="GO" id="GO:0003735">
    <property type="term" value="F:structural constituent of ribosome"/>
    <property type="evidence" value="ECO:0007669"/>
    <property type="project" value="InterPro"/>
</dbReference>
<proteinExistence type="inferred from homology"/>
<keyword evidence="2" id="KW-0689">Ribosomal protein</keyword>
<name>A0A670HZJ1_PODMU</name>
<keyword evidence="7" id="KW-1185">Reference proteome</keyword>
<evidence type="ECO:0000313" key="6">
    <source>
        <dbReference type="Ensembl" id="ENSPMRP00000005073.1"/>
    </source>
</evidence>
<dbReference type="GO" id="GO:0005840">
    <property type="term" value="C:ribosome"/>
    <property type="evidence" value="ECO:0007669"/>
    <property type="project" value="UniProtKB-KW"/>
</dbReference>
<dbReference type="SMART" id="SM01405">
    <property type="entry name" value="Ribosomal_S6e"/>
    <property type="match status" value="1"/>
</dbReference>
<dbReference type="OMA" id="CPRRIGE"/>
<reference evidence="6" key="2">
    <citation type="submission" date="2025-08" db="UniProtKB">
        <authorList>
            <consortium name="Ensembl"/>
        </authorList>
    </citation>
    <scope>IDENTIFICATION</scope>
</reference>
<keyword evidence="3" id="KW-0687">Ribonucleoprotein</keyword>
<accession>A0A670HZJ1</accession>